<reference evidence="9 10" key="1">
    <citation type="journal article" date="2017" name="Nat. Ecol. Evol.">
        <title>Scallop genome provides insights into evolution of bilaterian karyotype and development.</title>
        <authorList>
            <person name="Wang S."/>
            <person name="Zhang J."/>
            <person name="Jiao W."/>
            <person name="Li J."/>
            <person name="Xun X."/>
            <person name="Sun Y."/>
            <person name="Guo X."/>
            <person name="Huan P."/>
            <person name="Dong B."/>
            <person name="Zhang L."/>
            <person name="Hu X."/>
            <person name="Sun X."/>
            <person name="Wang J."/>
            <person name="Zhao C."/>
            <person name="Wang Y."/>
            <person name="Wang D."/>
            <person name="Huang X."/>
            <person name="Wang R."/>
            <person name="Lv J."/>
            <person name="Li Y."/>
            <person name="Zhang Z."/>
            <person name="Liu B."/>
            <person name="Lu W."/>
            <person name="Hui Y."/>
            <person name="Liang J."/>
            <person name="Zhou Z."/>
            <person name="Hou R."/>
            <person name="Li X."/>
            <person name="Liu Y."/>
            <person name="Li H."/>
            <person name="Ning X."/>
            <person name="Lin Y."/>
            <person name="Zhao L."/>
            <person name="Xing Q."/>
            <person name="Dou J."/>
            <person name="Li Y."/>
            <person name="Mao J."/>
            <person name="Guo H."/>
            <person name="Dou H."/>
            <person name="Li T."/>
            <person name="Mu C."/>
            <person name="Jiang W."/>
            <person name="Fu Q."/>
            <person name="Fu X."/>
            <person name="Miao Y."/>
            <person name="Liu J."/>
            <person name="Yu Q."/>
            <person name="Li R."/>
            <person name="Liao H."/>
            <person name="Li X."/>
            <person name="Kong Y."/>
            <person name="Jiang Z."/>
            <person name="Chourrout D."/>
            <person name="Li R."/>
            <person name="Bao Z."/>
        </authorList>
    </citation>
    <scope>NUCLEOTIDE SEQUENCE [LARGE SCALE GENOMIC DNA]</scope>
    <source>
        <strain evidence="9 10">PY_sf001</strain>
    </source>
</reference>
<dbReference type="GO" id="GO:0008270">
    <property type="term" value="F:zinc ion binding"/>
    <property type="evidence" value="ECO:0007669"/>
    <property type="project" value="UniProtKB-KW"/>
</dbReference>
<keyword evidence="6" id="KW-0539">Nucleus</keyword>
<dbReference type="Pfam" id="PF00096">
    <property type="entry name" value="zf-C2H2"/>
    <property type="match status" value="2"/>
</dbReference>
<dbReference type="PROSITE" id="PS50157">
    <property type="entry name" value="ZINC_FINGER_C2H2_2"/>
    <property type="match status" value="2"/>
</dbReference>
<dbReference type="PANTHER" id="PTHR24388">
    <property type="entry name" value="ZINC FINGER PROTEIN"/>
    <property type="match status" value="1"/>
</dbReference>
<keyword evidence="3" id="KW-0677">Repeat</keyword>
<evidence type="ECO:0000256" key="6">
    <source>
        <dbReference type="ARBA" id="ARBA00023242"/>
    </source>
</evidence>
<comment type="caution">
    <text evidence="9">The sequence shown here is derived from an EMBL/GenBank/DDBJ whole genome shotgun (WGS) entry which is preliminary data.</text>
</comment>
<dbReference type="InterPro" id="IPR036236">
    <property type="entry name" value="Znf_C2H2_sf"/>
</dbReference>
<feature type="domain" description="C2H2-type" evidence="8">
    <location>
        <begin position="64"/>
        <end position="92"/>
    </location>
</feature>
<keyword evidence="5" id="KW-0862">Zinc</keyword>
<feature type="domain" description="C2H2-type" evidence="8">
    <location>
        <begin position="93"/>
        <end position="115"/>
    </location>
</feature>
<evidence type="ECO:0000256" key="1">
    <source>
        <dbReference type="ARBA" id="ARBA00004123"/>
    </source>
</evidence>
<organism evidence="9 10">
    <name type="scientific">Mizuhopecten yessoensis</name>
    <name type="common">Japanese scallop</name>
    <name type="synonym">Patinopecten yessoensis</name>
    <dbReference type="NCBI Taxonomy" id="6573"/>
    <lineage>
        <taxon>Eukaryota</taxon>
        <taxon>Metazoa</taxon>
        <taxon>Spiralia</taxon>
        <taxon>Lophotrochozoa</taxon>
        <taxon>Mollusca</taxon>
        <taxon>Bivalvia</taxon>
        <taxon>Autobranchia</taxon>
        <taxon>Pteriomorphia</taxon>
        <taxon>Pectinida</taxon>
        <taxon>Pectinoidea</taxon>
        <taxon>Pectinidae</taxon>
        <taxon>Mizuhopecten</taxon>
    </lineage>
</organism>
<keyword evidence="10" id="KW-1185">Reference proteome</keyword>
<dbReference type="GO" id="GO:0000978">
    <property type="term" value="F:RNA polymerase II cis-regulatory region sequence-specific DNA binding"/>
    <property type="evidence" value="ECO:0007669"/>
    <property type="project" value="TreeGrafter"/>
</dbReference>
<evidence type="ECO:0000259" key="8">
    <source>
        <dbReference type="PROSITE" id="PS50157"/>
    </source>
</evidence>
<dbReference type="InterPro" id="IPR050527">
    <property type="entry name" value="Snail/Krueppel_Znf"/>
</dbReference>
<dbReference type="AlphaFoldDB" id="A0A210Q3F2"/>
<dbReference type="SUPFAM" id="SSF57667">
    <property type="entry name" value="beta-beta-alpha zinc fingers"/>
    <property type="match status" value="1"/>
</dbReference>
<comment type="subcellular location">
    <subcellularLocation>
        <location evidence="1">Nucleus</location>
    </subcellularLocation>
</comment>
<evidence type="ECO:0000313" key="10">
    <source>
        <dbReference type="Proteomes" id="UP000242188"/>
    </source>
</evidence>
<protein>
    <submittedName>
        <fullName evidence="9">Zinc finger protein 629</fullName>
    </submittedName>
</protein>
<dbReference type="FunFam" id="3.30.160.60:FF:000446">
    <property type="entry name" value="Zinc finger protein"/>
    <property type="match status" value="1"/>
</dbReference>
<accession>A0A210Q3F2</accession>
<evidence type="ECO:0000256" key="3">
    <source>
        <dbReference type="ARBA" id="ARBA00022737"/>
    </source>
</evidence>
<dbReference type="Proteomes" id="UP000242188">
    <property type="component" value="Unassembled WGS sequence"/>
</dbReference>
<evidence type="ECO:0000256" key="4">
    <source>
        <dbReference type="ARBA" id="ARBA00022771"/>
    </source>
</evidence>
<keyword evidence="4 7" id="KW-0863">Zinc-finger</keyword>
<evidence type="ECO:0000256" key="7">
    <source>
        <dbReference type="PROSITE-ProRule" id="PRU00042"/>
    </source>
</evidence>
<gene>
    <name evidence="9" type="ORF">KP79_PYT18783</name>
</gene>
<dbReference type="SMART" id="SM00355">
    <property type="entry name" value="ZnF_C2H2"/>
    <property type="match status" value="3"/>
</dbReference>
<dbReference type="GO" id="GO:0005634">
    <property type="term" value="C:nucleus"/>
    <property type="evidence" value="ECO:0007669"/>
    <property type="project" value="UniProtKB-SubCell"/>
</dbReference>
<sequence>MIMDQGNVSMMMMPNRQGTLDPSSQALDWAAMMEEQIQDQKWNQNASGMSSSQSPQPVKADRCYVCAECLRSFTTKQSLKRHEIAYHTFEYEFVCKYCKKGFIKNSVLQKHLMTHIMMSEQCPKCGKELASEYEYKCHTETCQTAEEEAKPNSLPIFFPK</sequence>
<dbReference type="Gene3D" id="3.30.160.60">
    <property type="entry name" value="Classic Zinc Finger"/>
    <property type="match status" value="2"/>
</dbReference>
<evidence type="ECO:0000256" key="5">
    <source>
        <dbReference type="ARBA" id="ARBA00022833"/>
    </source>
</evidence>
<dbReference type="InterPro" id="IPR013087">
    <property type="entry name" value="Znf_C2H2_type"/>
</dbReference>
<dbReference type="OrthoDB" id="5982522at2759"/>
<evidence type="ECO:0000313" key="9">
    <source>
        <dbReference type="EMBL" id="OWF43267.1"/>
    </source>
</evidence>
<dbReference type="PROSITE" id="PS00028">
    <property type="entry name" value="ZINC_FINGER_C2H2_1"/>
    <property type="match status" value="2"/>
</dbReference>
<keyword evidence="2" id="KW-0479">Metal-binding</keyword>
<dbReference type="PANTHER" id="PTHR24388:SF54">
    <property type="entry name" value="PROTEIN ESCARGOT"/>
    <property type="match status" value="1"/>
</dbReference>
<evidence type="ECO:0000256" key="2">
    <source>
        <dbReference type="ARBA" id="ARBA00022723"/>
    </source>
</evidence>
<dbReference type="GO" id="GO:0000981">
    <property type="term" value="F:DNA-binding transcription factor activity, RNA polymerase II-specific"/>
    <property type="evidence" value="ECO:0007669"/>
    <property type="project" value="TreeGrafter"/>
</dbReference>
<proteinExistence type="predicted"/>
<name>A0A210Q3F2_MIZYE</name>
<dbReference type="EMBL" id="NEDP02005138">
    <property type="protein sequence ID" value="OWF43267.1"/>
    <property type="molecule type" value="Genomic_DNA"/>
</dbReference>